<protein>
    <submittedName>
        <fullName evidence="2">Uncharacterized protein</fullName>
    </submittedName>
</protein>
<keyword evidence="3" id="KW-1185">Reference proteome</keyword>
<feature type="region of interest" description="Disordered" evidence="1">
    <location>
        <begin position="1"/>
        <end position="38"/>
    </location>
</feature>
<dbReference type="RefSeq" id="XP_003656223.1">
    <property type="nucleotide sequence ID" value="XM_003656175.1"/>
</dbReference>
<gene>
    <name evidence="2" type="ORF">THITE_157554</name>
</gene>
<dbReference type="GeneID" id="11522731"/>
<dbReference type="EMBL" id="CP003013">
    <property type="protein sequence ID" value="AEO69887.1"/>
    <property type="molecule type" value="Genomic_DNA"/>
</dbReference>
<feature type="region of interest" description="Disordered" evidence="1">
    <location>
        <begin position="74"/>
        <end position="99"/>
    </location>
</feature>
<sequence length="363" mass="39598">MRTIPPSSGTNTSTFRPSIPLRPQARVRPPNPPFRMRPSLLPPLVIPQRFSAAPILLASHDQQQVVDQRISQYRSSFPRSQAEAKPEPPLPPPPPPPVAALPLDDLDNVDLFNFYHPCLLPPTPIQPRQASHAFVNRDPAELPADAVVPASRLPRGLSRYKYTASRRGRGSFRRRNLDGLTRPQRPPLSPLASSPSPQPRRVSLPKWEGCESGDAMPTPGAGEDDAAGEDNVLVGSVNRACDAPSLDYCDDSGSEYGDYSVGECGSPNWESEEERVALRELWDVIDDLLPGGNVLDHADIQELVNAGETGSDAGGWNDVARRSDDGSVDSGYGAAPQDTAWWRDFRQRLLLSQGDTLLSTLEA</sequence>
<name>G2RD52_THETT</name>
<proteinExistence type="predicted"/>
<feature type="region of interest" description="Disordered" evidence="1">
    <location>
        <begin position="307"/>
        <end position="333"/>
    </location>
</feature>
<feature type="region of interest" description="Disordered" evidence="1">
    <location>
        <begin position="161"/>
        <end position="228"/>
    </location>
</feature>
<dbReference type="HOGENOM" id="CLU_763298_0_0_1"/>
<evidence type="ECO:0000313" key="3">
    <source>
        <dbReference type="Proteomes" id="UP000008181"/>
    </source>
</evidence>
<feature type="compositionally biased region" description="Low complexity" evidence="1">
    <location>
        <begin position="190"/>
        <end position="201"/>
    </location>
</feature>
<organism evidence="2 3">
    <name type="scientific">Thermothielavioides terrestris (strain ATCC 38088 / NRRL 8126)</name>
    <name type="common">Thielavia terrestris</name>
    <dbReference type="NCBI Taxonomy" id="578455"/>
    <lineage>
        <taxon>Eukaryota</taxon>
        <taxon>Fungi</taxon>
        <taxon>Dikarya</taxon>
        <taxon>Ascomycota</taxon>
        <taxon>Pezizomycotina</taxon>
        <taxon>Sordariomycetes</taxon>
        <taxon>Sordariomycetidae</taxon>
        <taxon>Sordariales</taxon>
        <taxon>Chaetomiaceae</taxon>
        <taxon>Thermothielavioides</taxon>
        <taxon>Thermothielavioides terrestris</taxon>
    </lineage>
</organism>
<feature type="compositionally biased region" description="Polar residues" evidence="1">
    <location>
        <begin position="1"/>
        <end position="16"/>
    </location>
</feature>
<dbReference type="Proteomes" id="UP000008181">
    <property type="component" value="Chromosome 5"/>
</dbReference>
<dbReference type="KEGG" id="ttt:THITE_157554"/>
<accession>G2RD52</accession>
<feature type="compositionally biased region" description="Pro residues" evidence="1">
    <location>
        <begin position="29"/>
        <end position="38"/>
    </location>
</feature>
<evidence type="ECO:0000313" key="2">
    <source>
        <dbReference type="EMBL" id="AEO69887.1"/>
    </source>
</evidence>
<dbReference type="OrthoDB" id="10504035at2759"/>
<evidence type="ECO:0000256" key="1">
    <source>
        <dbReference type="SAM" id="MobiDB-lite"/>
    </source>
</evidence>
<reference evidence="2 3" key="1">
    <citation type="journal article" date="2011" name="Nat. Biotechnol.">
        <title>Comparative genomic analysis of the thermophilic biomass-degrading fungi Myceliophthora thermophila and Thielavia terrestris.</title>
        <authorList>
            <person name="Berka R.M."/>
            <person name="Grigoriev I.V."/>
            <person name="Otillar R."/>
            <person name="Salamov A."/>
            <person name="Grimwood J."/>
            <person name="Reid I."/>
            <person name="Ishmael N."/>
            <person name="John T."/>
            <person name="Darmond C."/>
            <person name="Moisan M.-C."/>
            <person name="Henrissat B."/>
            <person name="Coutinho P.M."/>
            <person name="Lombard V."/>
            <person name="Natvig D.O."/>
            <person name="Lindquist E."/>
            <person name="Schmutz J."/>
            <person name="Lucas S."/>
            <person name="Harris P."/>
            <person name="Powlowski J."/>
            <person name="Bellemare A."/>
            <person name="Taylor D."/>
            <person name="Butler G."/>
            <person name="de Vries R.P."/>
            <person name="Allijn I.E."/>
            <person name="van den Brink J."/>
            <person name="Ushinsky S."/>
            <person name="Storms R."/>
            <person name="Powell A.J."/>
            <person name="Paulsen I.T."/>
            <person name="Elbourne L.D.H."/>
            <person name="Baker S.E."/>
            <person name="Magnuson J."/>
            <person name="LaBoissiere S."/>
            <person name="Clutterbuck A.J."/>
            <person name="Martinez D."/>
            <person name="Wogulis M."/>
            <person name="de Leon A.L."/>
            <person name="Rey M.W."/>
            <person name="Tsang A."/>
        </authorList>
    </citation>
    <scope>NUCLEOTIDE SEQUENCE [LARGE SCALE GENOMIC DNA]</scope>
    <source>
        <strain evidence="3">ATCC 38088 / NRRL 8126</strain>
    </source>
</reference>
<dbReference type="AlphaFoldDB" id="G2RD52"/>
<feature type="compositionally biased region" description="Basic residues" evidence="1">
    <location>
        <begin position="164"/>
        <end position="174"/>
    </location>
</feature>
<feature type="compositionally biased region" description="Pro residues" evidence="1">
    <location>
        <begin position="87"/>
        <end position="99"/>
    </location>
</feature>
<dbReference type="eggNOG" id="ENOG502RNXA">
    <property type="taxonomic scope" value="Eukaryota"/>
</dbReference>